<feature type="region of interest" description="Disordered" evidence="1">
    <location>
        <begin position="141"/>
        <end position="199"/>
    </location>
</feature>
<dbReference type="AlphaFoldDB" id="A0A813JLN2"/>
<feature type="compositionally biased region" description="Basic and acidic residues" evidence="1">
    <location>
        <begin position="169"/>
        <end position="190"/>
    </location>
</feature>
<gene>
    <name evidence="2" type="ORF">PGLA2088_LOCUS21906</name>
</gene>
<evidence type="ECO:0000256" key="1">
    <source>
        <dbReference type="SAM" id="MobiDB-lite"/>
    </source>
</evidence>
<evidence type="ECO:0000313" key="3">
    <source>
        <dbReference type="Proteomes" id="UP000626109"/>
    </source>
</evidence>
<reference evidence="2" key="1">
    <citation type="submission" date="2021-02" db="EMBL/GenBank/DDBJ databases">
        <authorList>
            <person name="Dougan E. K."/>
            <person name="Rhodes N."/>
            <person name="Thang M."/>
            <person name="Chan C."/>
        </authorList>
    </citation>
    <scope>NUCLEOTIDE SEQUENCE</scope>
</reference>
<dbReference type="Proteomes" id="UP000626109">
    <property type="component" value="Unassembled WGS sequence"/>
</dbReference>
<proteinExistence type="predicted"/>
<name>A0A813JLN2_POLGL</name>
<evidence type="ECO:0000313" key="2">
    <source>
        <dbReference type="EMBL" id="CAE8680452.1"/>
    </source>
</evidence>
<comment type="caution">
    <text evidence="2">The sequence shown here is derived from an EMBL/GenBank/DDBJ whole genome shotgun (WGS) entry which is preliminary data.</text>
</comment>
<organism evidence="2 3">
    <name type="scientific">Polarella glacialis</name>
    <name type="common">Dinoflagellate</name>
    <dbReference type="NCBI Taxonomy" id="89957"/>
    <lineage>
        <taxon>Eukaryota</taxon>
        <taxon>Sar</taxon>
        <taxon>Alveolata</taxon>
        <taxon>Dinophyceae</taxon>
        <taxon>Suessiales</taxon>
        <taxon>Suessiaceae</taxon>
        <taxon>Polarella</taxon>
    </lineage>
</organism>
<sequence length="213" mass="23671">MAMNCGGNFTPNLNLKLLESHCDGAASFSIRPSRRRRQISLWALLDWESDVSRYEAEFAKTIDEEDKRAVLLEVAPTALKQHLAQNSASLVSYVMLRQTIVGYLQAKNVWTSGRGEGNLYGAAASVPKKPAKDPNAMQIDAFNSKGKSKGDAKGKDKGDWNKGQTQWQEQRKGKGDDKGKGKGKDDAERQARRRPQGAVWYLLEPRTRLGLHA</sequence>
<accession>A0A813JLN2</accession>
<dbReference type="EMBL" id="CAJNNW010025856">
    <property type="protein sequence ID" value="CAE8680452.1"/>
    <property type="molecule type" value="Genomic_DNA"/>
</dbReference>
<feature type="compositionally biased region" description="Basic and acidic residues" evidence="1">
    <location>
        <begin position="148"/>
        <end position="160"/>
    </location>
</feature>
<protein>
    <submittedName>
        <fullName evidence="2">Uncharacterized protein</fullName>
    </submittedName>
</protein>